<proteinExistence type="predicted"/>
<dbReference type="Proteomes" id="UP000683000">
    <property type="component" value="Unassembled WGS sequence"/>
</dbReference>
<dbReference type="AlphaFoldDB" id="A0A8I2YKV5"/>
<reference evidence="1" key="1">
    <citation type="submission" date="2021-03" db="EMBL/GenBank/DDBJ databases">
        <title>Evolutionary innovations through gain and loss of genes in the ectomycorrhizal Boletales.</title>
        <authorList>
            <person name="Wu G."/>
            <person name="Miyauchi S."/>
            <person name="Morin E."/>
            <person name="Yang Z.-L."/>
            <person name="Xu J."/>
            <person name="Martin F.M."/>
        </authorList>
    </citation>
    <scope>NUCLEOTIDE SEQUENCE</scope>
    <source>
        <strain evidence="1">BR01</strain>
    </source>
</reference>
<protein>
    <submittedName>
        <fullName evidence="1">Glycosyl transferase</fullName>
    </submittedName>
</protein>
<keyword evidence="2" id="KW-1185">Reference proteome</keyword>
<dbReference type="OrthoDB" id="2691594at2759"/>
<dbReference type="GO" id="GO:0005992">
    <property type="term" value="P:trehalose biosynthetic process"/>
    <property type="evidence" value="ECO:0007669"/>
    <property type="project" value="InterPro"/>
</dbReference>
<dbReference type="GO" id="GO:0004805">
    <property type="term" value="F:trehalose-phosphatase activity"/>
    <property type="evidence" value="ECO:0007669"/>
    <property type="project" value="TreeGrafter"/>
</dbReference>
<dbReference type="GO" id="GO:0003825">
    <property type="term" value="F:alpha,alpha-trehalose-phosphate synthase (UDP-forming) activity"/>
    <property type="evidence" value="ECO:0007669"/>
    <property type="project" value="TreeGrafter"/>
</dbReference>
<evidence type="ECO:0000313" key="2">
    <source>
        <dbReference type="Proteomes" id="UP000683000"/>
    </source>
</evidence>
<organism evidence="1 2">
    <name type="scientific">Boletus reticuloceps</name>
    <dbReference type="NCBI Taxonomy" id="495285"/>
    <lineage>
        <taxon>Eukaryota</taxon>
        <taxon>Fungi</taxon>
        <taxon>Dikarya</taxon>
        <taxon>Basidiomycota</taxon>
        <taxon>Agaricomycotina</taxon>
        <taxon>Agaricomycetes</taxon>
        <taxon>Agaricomycetidae</taxon>
        <taxon>Boletales</taxon>
        <taxon>Boletineae</taxon>
        <taxon>Boletaceae</taxon>
        <taxon>Boletoideae</taxon>
        <taxon>Boletus</taxon>
    </lineage>
</organism>
<dbReference type="PANTHER" id="PTHR10788">
    <property type="entry name" value="TREHALOSE-6-PHOSPHATE SYNTHASE"/>
    <property type="match status" value="1"/>
</dbReference>
<sequence>MLPRQSSITRVIIANYREGNRIWINDYHLMLLPVLLHINPKLVNAPISFFLHIAFPSSEIFHCLSIHGSLLCGILTANLVGFQTASYAWHFR</sequence>
<keyword evidence="1" id="KW-0808">Transferase</keyword>
<dbReference type="Gene3D" id="3.40.50.2000">
    <property type="entry name" value="Glycogen Phosphorylase B"/>
    <property type="match status" value="1"/>
</dbReference>
<gene>
    <name evidence="1" type="ORF">JVT61DRAFT_6253</name>
</gene>
<dbReference type="Pfam" id="PF00982">
    <property type="entry name" value="Glyco_transf_20"/>
    <property type="match status" value="1"/>
</dbReference>
<dbReference type="SUPFAM" id="SSF53756">
    <property type="entry name" value="UDP-Glycosyltransferase/glycogen phosphorylase"/>
    <property type="match status" value="1"/>
</dbReference>
<comment type="caution">
    <text evidence="1">The sequence shown here is derived from an EMBL/GenBank/DDBJ whole genome shotgun (WGS) entry which is preliminary data.</text>
</comment>
<dbReference type="InterPro" id="IPR001830">
    <property type="entry name" value="Glyco_trans_20"/>
</dbReference>
<evidence type="ECO:0000313" key="1">
    <source>
        <dbReference type="EMBL" id="KAG6373602.1"/>
    </source>
</evidence>
<dbReference type="PANTHER" id="PTHR10788:SF106">
    <property type="entry name" value="BCDNA.GH08860"/>
    <property type="match status" value="1"/>
</dbReference>
<name>A0A8I2YKV5_9AGAM</name>
<accession>A0A8I2YKV5</accession>
<dbReference type="GO" id="GO:0005829">
    <property type="term" value="C:cytosol"/>
    <property type="evidence" value="ECO:0007669"/>
    <property type="project" value="TreeGrafter"/>
</dbReference>
<dbReference type="GO" id="GO:0005946">
    <property type="term" value="C:alpha,alpha-trehalose-phosphate synthase complex (UDP-forming)"/>
    <property type="evidence" value="ECO:0007669"/>
    <property type="project" value="TreeGrafter"/>
</dbReference>
<dbReference type="EMBL" id="JAGFBS010000021">
    <property type="protein sequence ID" value="KAG6373602.1"/>
    <property type="molecule type" value="Genomic_DNA"/>
</dbReference>